<dbReference type="Pfam" id="PF01380">
    <property type="entry name" value="SIS"/>
    <property type="match status" value="2"/>
</dbReference>
<dbReference type="CDD" id="cd05009">
    <property type="entry name" value="SIS_GlmS_GlmD_2"/>
    <property type="match status" value="1"/>
</dbReference>
<dbReference type="InterPro" id="IPR035466">
    <property type="entry name" value="GlmS/AgaS_SIS"/>
</dbReference>
<dbReference type="InterPro" id="IPR035490">
    <property type="entry name" value="GlmS/FrlB_SIS"/>
</dbReference>
<gene>
    <name evidence="3" type="ORF">K6V98_01385</name>
</gene>
<dbReference type="Gene3D" id="3.40.50.10490">
    <property type="entry name" value="Glucose-6-phosphate isomerase like protein, domain 1"/>
    <property type="match status" value="2"/>
</dbReference>
<reference evidence="3 4" key="1">
    <citation type="submission" date="2021-08" db="EMBL/GenBank/DDBJ databases">
        <title>Collinsella faecalis sp. nov. isolated from swine faeces.</title>
        <authorList>
            <person name="Oh B.S."/>
            <person name="Lee J.H."/>
        </authorList>
    </citation>
    <scope>NUCLEOTIDE SEQUENCE [LARGE SCALE GENOMIC DNA]</scope>
    <source>
        <strain evidence="3 4">AGMB00827</strain>
    </source>
</reference>
<dbReference type="PROSITE" id="PS51464">
    <property type="entry name" value="SIS"/>
    <property type="match status" value="1"/>
</dbReference>
<evidence type="ECO:0000259" key="2">
    <source>
        <dbReference type="PROSITE" id="PS51464"/>
    </source>
</evidence>
<dbReference type="CDD" id="cd05008">
    <property type="entry name" value="SIS_GlmS_GlmD_1"/>
    <property type="match status" value="1"/>
</dbReference>
<dbReference type="EMBL" id="JAIMFO010000004">
    <property type="protein sequence ID" value="MBY4797019.1"/>
    <property type="molecule type" value="Genomic_DNA"/>
</dbReference>
<dbReference type="PANTHER" id="PTHR10937:SF17">
    <property type="entry name" value="GLUCOSAMINE-FRUCTOSE-6-PHOSPHATE AMINOTRANSFERASE"/>
    <property type="match status" value="1"/>
</dbReference>
<dbReference type="PANTHER" id="PTHR10937">
    <property type="entry name" value="GLUCOSAMINE--FRUCTOSE-6-PHOSPHATE AMINOTRANSFERASE, ISOMERIZING"/>
    <property type="match status" value="1"/>
</dbReference>
<dbReference type="InterPro" id="IPR001347">
    <property type="entry name" value="SIS_dom"/>
</dbReference>
<proteinExistence type="predicted"/>
<keyword evidence="1" id="KW-0677">Repeat</keyword>
<evidence type="ECO:0000256" key="1">
    <source>
        <dbReference type="ARBA" id="ARBA00022737"/>
    </source>
</evidence>
<evidence type="ECO:0000313" key="4">
    <source>
        <dbReference type="Proteomes" id="UP000700908"/>
    </source>
</evidence>
<dbReference type="InterPro" id="IPR046348">
    <property type="entry name" value="SIS_dom_sf"/>
</dbReference>
<dbReference type="SUPFAM" id="SSF53697">
    <property type="entry name" value="SIS domain"/>
    <property type="match status" value="1"/>
</dbReference>
<accession>A0ABS7MI25</accession>
<feature type="domain" description="SIS" evidence="2">
    <location>
        <begin position="33"/>
        <end position="195"/>
    </location>
</feature>
<dbReference type="RefSeq" id="WP_222198727.1">
    <property type="nucleotide sequence ID" value="NZ_JAIMFO010000004.1"/>
</dbReference>
<evidence type="ECO:0000313" key="3">
    <source>
        <dbReference type="EMBL" id="MBY4797019.1"/>
    </source>
</evidence>
<dbReference type="Proteomes" id="UP000700908">
    <property type="component" value="Unassembled WGS sequence"/>
</dbReference>
<name>A0ABS7MI25_9ACTN</name>
<organism evidence="3 4">
    <name type="scientific">Collinsella ureilytica</name>
    <dbReference type="NCBI Taxonomy" id="2869515"/>
    <lineage>
        <taxon>Bacteria</taxon>
        <taxon>Bacillati</taxon>
        <taxon>Actinomycetota</taxon>
        <taxon>Coriobacteriia</taxon>
        <taxon>Coriobacteriales</taxon>
        <taxon>Coriobacteriaceae</taxon>
        <taxon>Collinsella</taxon>
    </lineage>
</organism>
<sequence length="363" mass="40528">MGEKKQTVLDNINYQPTVLPEVFDRRALFTEPFVSLLQSRDIKKVVFLGSGTSYNVSQIAAYYMQHLAGMDAEACYPTVFCNYDRLSCAGTVPPENVLLVGISQSGTSVSTCRAMAEGHSLGYATVAITGDLHSKITQYVDLMVPLLVGEELTPPETKGYTVSVLSVYLWALAVAHNRGTLSELQFTELMKELKNLLQGFQDVLTQSLNFFERNKASLVSSERIYILGYGIDYGSMLEGVLKVGEMLRVPVIGYELEEYVHGPFMAIRDNQTIILIGSDEAEFDRMLTFRETFKKYTPRVHVLTTQEIDSDERDLVFSQNVSKWVGPLLFTVPFQYLAAAGAKSIYIDTGIDPTDELLAHYRA</sequence>
<protein>
    <submittedName>
        <fullName evidence="3">SIS domain-containing protein</fullName>
    </submittedName>
</protein>
<keyword evidence="4" id="KW-1185">Reference proteome</keyword>
<comment type="caution">
    <text evidence="3">The sequence shown here is derived from an EMBL/GenBank/DDBJ whole genome shotgun (WGS) entry which is preliminary data.</text>
</comment>